<protein>
    <recommendedName>
        <fullName evidence="3">N-acetyltransferase domain-containing protein</fullName>
    </recommendedName>
</protein>
<dbReference type="PANTHER" id="PTHR43072:SF51">
    <property type="entry name" value="ABC SUPERFAMILY TRANSPORT PROTEIN"/>
    <property type="match status" value="1"/>
</dbReference>
<evidence type="ECO:0000256" key="1">
    <source>
        <dbReference type="ARBA" id="ARBA00022679"/>
    </source>
</evidence>
<dbReference type="CDD" id="cd04301">
    <property type="entry name" value="NAT_SF"/>
    <property type="match status" value="1"/>
</dbReference>
<dbReference type="SUPFAM" id="SSF55729">
    <property type="entry name" value="Acyl-CoA N-acyltransferases (Nat)"/>
    <property type="match status" value="1"/>
</dbReference>
<keyword evidence="1" id="KW-0808">Transferase</keyword>
<dbReference type="AlphaFoldDB" id="X1M0T4"/>
<dbReference type="InterPro" id="IPR000182">
    <property type="entry name" value="GNAT_dom"/>
</dbReference>
<evidence type="ECO:0000256" key="2">
    <source>
        <dbReference type="ARBA" id="ARBA00023315"/>
    </source>
</evidence>
<keyword evidence="2" id="KW-0012">Acyltransferase</keyword>
<organism evidence="4">
    <name type="scientific">marine sediment metagenome</name>
    <dbReference type="NCBI Taxonomy" id="412755"/>
    <lineage>
        <taxon>unclassified sequences</taxon>
        <taxon>metagenomes</taxon>
        <taxon>ecological metagenomes</taxon>
    </lineage>
</organism>
<dbReference type="PROSITE" id="PS51186">
    <property type="entry name" value="GNAT"/>
    <property type="match status" value="1"/>
</dbReference>
<dbReference type="PANTHER" id="PTHR43072">
    <property type="entry name" value="N-ACETYLTRANSFERASE"/>
    <property type="match status" value="1"/>
</dbReference>
<dbReference type="GO" id="GO:0016747">
    <property type="term" value="F:acyltransferase activity, transferring groups other than amino-acyl groups"/>
    <property type="evidence" value="ECO:0007669"/>
    <property type="project" value="InterPro"/>
</dbReference>
<proteinExistence type="predicted"/>
<gene>
    <name evidence="4" type="ORF">S06H3_15186</name>
</gene>
<dbReference type="EMBL" id="BARV01007461">
    <property type="protein sequence ID" value="GAI08300.1"/>
    <property type="molecule type" value="Genomic_DNA"/>
</dbReference>
<evidence type="ECO:0000259" key="3">
    <source>
        <dbReference type="PROSITE" id="PS51186"/>
    </source>
</evidence>
<dbReference type="Pfam" id="PF00583">
    <property type="entry name" value="Acetyltransf_1"/>
    <property type="match status" value="1"/>
</dbReference>
<comment type="caution">
    <text evidence="4">The sequence shown here is derived from an EMBL/GenBank/DDBJ whole genome shotgun (WGS) entry which is preliminary data.</text>
</comment>
<accession>X1M0T4</accession>
<sequence length="109" mass="11976">MITGDLGGVLDLSFVAEVDGQVAGFILARRAYVGEPVTEVGLIQILGVDPDYWHQGIASKLVNELLDACQSKKLNAVRIMVNERDSQLQGLFAHMGFRRGQLIDYTKTL</sequence>
<dbReference type="Gene3D" id="3.40.630.30">
    <property type="match status" value="1"/>
</dbReference>
<name>X1M0T4_9ZZZZ</name>
<feature type="domain" description="N-acetyltransferase" evidence="3">
    <location>
        <begin position="1"/>
        <end position="109"/>
    </location>
</feature>
<reference evidence="4" key="1">
    <citation type="journal article" date="2014" name="Front. Microbiol.">
        <title>High frequency of phylogenetically diverse reductive dehalogenase-homologous genes in deep subseafloor sedimentary metagenomes.</title>
        <authorList>
            <person name="Kawai M."/>
            <person name="Futagami T."/>
            <person name="Toyoda A."/>
            <person name="Takaki Y."/>
            <person name="Nishi S."/>
            <person name="Hori S."/>
            <person name="Arai W."/>
            <person name="Tsubouchi T."/>
            <person name="Morono Y."/>
            <person name="Uchiyama I."/>
            <person name="Ito T."/>
            <person name="Fujiyama A."/>
            <person name="Inagaki F."/>
            <person name="Takami H."/>
        </authorList>
    </citation>
    <scope>NUCLEOTIDE SEQUENCE</scope>
    <source>
        <strain evidence="4">Expedition CK06-06</strain>
    </source>
</reference>
<dbReference type="InterPro" id="IPR016181">
    <property type="entry name" value="Acyl_CoA_acyltransferase"/>
</dbReference>
<evidence type="ECO:0000313" key="4">
    <source>
        <dbReference type="EMBL" id="GAI08300.1"/>
    </source>
</evidence>